<dbReference type="RefSeq" id="WP_249248619.1">
    <property type="nucleotide sequence ID" value="NZ_JAKIKT010000002.1"/>
</dbReference>
<dbReference type="InterPro" id="IPR022074">
    <property type="entry name" value="DUF3626"/>
</dbReference>
<dbReference type="Proteomes" id="UP001202831">
    <property type="component" value="Unassembled WGS sequence"/>
</dbReference>
<name>A0ABT0N669_9GAMM</name>
<protein>
    <submittedName>
        <fullName evidence="1">DUF3626 domain-containing protein</fullName>
    </submittedName>
</protein>
<accession>A0ABT0N669</accession>
<evidence type="ECO:0000313" key="1">
    <source>
        <dbReference type="EMBL" id="MCL2913919.1"/>
    </source>
</evidence>
<dbReference type="Pfam" id="PF12294">
    <property type="entry name" value="DUF3626"/>
    <property type="match status" value="1"/>
</dbReference>
<proteinExistence type="predicted"/>
<keyword evidence="2" id="KW-1185">Reference proteome</keyword>
<gene>
    <name evidence="1" type="ORF">L2725_08940</name>
</gene>
<reference evidence="1 2" key="1">
    <citation type="submission" date="2022-01" db="EMBL/GenBank/DDBJ databases">
        <title>Whole genome-based taxonomy of the Shewanellaceae.</title>
        <authorList>
            <person name="Martin-Rodriguez A.J."/>
        </authorList>
    </citation>
    <scope>NUCLEOTIDE SEQUENCE [LARGE SCALE GENOMIC DNA]</scope>
    <source>
        <strain evidence="1 2">DSM 21332</strain>
    </source>
</reference>
<evidence type="ECO:0000313" key="2">
    <source>
        <dbReference type="Proteomes" id="UP001202831"/>
    </source>
</evidence>
<dbReference type="EMBL" id="JAKIKT010000002">
    <property type="protein sequence ID" value="MCL2913919.1"/>
    <property type="molecule type" value="Genomic_DNA"/>
</dbReference>
<organism evidence="1 2">
    <name type="scientific">Shewanella corallii</name>
    <dbReference type="NCBI Taxonomy" id="560080"/>
    <lineage>
        <taxon>Bacteria</taxon>
        <taxon>Pseudomonadati</taxon>
        <taxon>Pseudomonadota</taxon>
        <taxon>Gammaproteobacteria</taxon>
        <taxon>Alteromonadales</taxon>
        <taxon>Shewanellaceae</taxon>
        <taxon>Shewanella</taxon>
    </lineage>
</organism>
<comment type="caution">
    <text evidence="1">The sequence shown here is derived from an EMBL/GenBank/DDBJ whole genome shotgun (WGS) entry which is preliminary data.</text>
</comment>
<sequence>MTGLEYIHKLALSARDDAMHVINNIALMSSLPAAAVRQAQDNLISRGRIALHFHPDRLVRGNITVIDSLLRDGFYRNQFETHISNGLLSPEIGGQRDHWEMAYFHQPSLALKQRPKYGALDLGFHANGPAPRFGAAYLLSKSELLERCSFCYLDSYRQPTERATSSCFEPVFAALMSECFERDYGLGCEDFRPPALVNWLCNELKPLAEPQSKPVSANLDHYIEAQVHGEVSLLKDIDLLVLDASYRGSETGAAASLLCEKYHLSLCWSPSLTLDVEEVPADYRGKSMPQLARRVAPDGVLNVRLIGEAARSVACGDPEWTQLGSPGELTQQLKLLWHVLLRFGQKNQPVQGTD</sequence>